<dbReference type="KEGG" id="dmm:dnm_066270"/>
<proteinExistence type="predicted"/>
<dbReference type="Proteomes" id="UP000663722">
    <property type="component" value="Chromosome"/>
</dbReference>
<evidence type="ECO:0000313" key="2">
    <source>
        <dbReference type="Proteomes" id="UP000663722"/>
    </source>
</evidence>
<sequence>MIIVSSDISLNGVPGKYKPDIRPGSVGNSKVFEYSCLSCLITEKNNDQGLFLIPLFWKNTTFFLFWQSFSYGSYKKNYETPNACQFS</sequence>
<evidence type="ECO:0000313" key="1">
    <source>
        <dbReference type="EMBL" id="QTA90567.1"/>
    </source>
</evidence>
<name>A0A975GR54_9BACT</name>
<accession>A0A975GR54</accession>
<protein>
    <submittedName>
        <fullName evidence="1">Uncharacterized protein</fullName>
    </submittedName>
</protein>
<keyword evidence="2" id="KW-1185">Reference proteome</keyword>
<gene>
    <name evidence="1" type="ORF">dnm_066270</name>
</gene>
<dbReference type="AlphaFoldDB" id="A0A975GR54"/>
<reference evidence="1" key="1">
    <citation type="journal article" date="2021" name="Microb. Physiol.">
        <title>Proteogenomic Insights into the Physiology of Marine, Sulfate-Reducing, Filamentous Desulfonema limicola and Desulfonema magnum.</title>
        <authorList>
            <person name="Schnaars V."/>
            <person name="Wohlbrand L."/>
            <person name="Scheve S."/>
            <person name="Hinrichs C."/>
            <person name="Reinhardt R."/>
            <person name="Rabus R."/>
        </authorList>
    </citation>
    <scope>NUCLEOTIDE SEQUENCE</scope>
    <source>
        <strain evidence="1">4be13</strain>
    </source>
</reference>
<dbReference type="EMBL" id="CP061800">
    <property type="protein sequence ID" value="QTA90567.1"/>
    <property type="molecule type" value="Genomic_DNA"/>
</dbReference>
<organism evidence="1 2">
    <name type="scientific">Desulfonema magnum</name>
    <dbReference type="NCBI Taxonomy" id="45655"/>
    <lineage>
        <taxon>Bacteria</taxon>
        <taxon>Pseudomonadati</taxon>
        <taxon>Thermodesulfobacteriota</taxon>
        <taxon>Desulfobacteria</taxon>
        <taxon>Desulfobacterales</taxon>
        <taxon>Desulfococcaceae</taxon>
        <taxon>Desulfonema</taxon>
    </lineage>
</organism>